<keyword evidence="3 7" id="KW-0997">Cell inner membrane</keyword>
<dbReference type="NCBIfam" id="TIGR00786">
    <property type="entry name" value="dctM"/>
    <property type="match status" value="1"/>
</dbReference>
<dbReference type="InterPro" id="IPR004681">
    <property type="entry name" value="TRAP_DctM"/>
</dbReference>
<dbReference type="PANTHER" id="PTHR33362:SF2">
    <property type="entry name" value="TRAP TRANSPORTER LARGE PERMEASE PROTEIN"/>
    <property type="match status" value="1"/>
</dbReference>
<evidence type="ECO:0000256" key="1">
    <source>
        <dbReference type="ARBA" id="ARBA00004429"/>
    </source>
</evidence>
<feature type="transmembrane region" description="Helical" evidence="7">
    <location>
        <begin position="171"/>
        <end position="194"/>
    </location>
</feature>
<evidence type="ECO:0000313" key="9">
    <source>
        <dbReference type="Proteomes" id="UP000586722"/>
    </source>
</evidence>
<feature type="transmembrane region" description="Helical" evidence="7">
    <location>
        <begin position="360"/>
        <end position="388"/>
    </location>
</feature>
<evidence type="ECO:0000313" key="8">
    <source>
        <dbReference type="EMBL" id="NBN79464.1"/>
    </source>
</evidence>
<comment type="caution">
    <text evidence="8">The sequence shown here is derived from an EMBL/GenBank/DDBJ whole genome shotgun (WGS) entry which is preliminary data.</text>
</comment>
<feature type="transmembrane region" description="Helical" evidence="7">
    <location>
        <begin position="308"/>
        <end position="327"/>
    </location>
</feature>
<feature type="transmembrane region" description="Helical" evidence="7">
    <location>
        <begin position="97"/>
        <end position="122"/>
    </location>
</feature>
<dbReference type="EMBL" id="JAABLQ010000001">
    <property type="protein sequence ID" value="NBN79464.1"/>
    <property type="molecule type" value="Genomic_DNA"/>
</dbReference>
<accession>A0A7X5F6Q9</accession>
<sequence>MELWVLFGSFAVLLLIGMPVAFCLGISSLATVLYLGLPPMIVFQRLNSGVSVFALMAIPFFIFAGELMVRGDIARRLVALAGAAVGHMRGGLGQVNIAASVMFGGISGSAAADASAIGGLMIPQMKERGYGVDYAVNVTVVSSIIALLIPPSHNMIIYSISAGGRISIADLFTAGILPGFLLAGCLMVAAWWVARSRGYPTEAFPGWGALAGLFANAIPGLLLIAIIFFGVRSGVFTASESSCIAVVYALLVTVIAYRTMTWSNFVASTMAAVRTTAMVLMVIGCAASFGWLMALLKVPTEMVTLLQGISDNPIVILLLINVILLFLGTFMDMSPLIVITTPIFLPVATAFGVDPVHFGVILILNLGIGLCTPPVGAVLFVGCAVGRITVWDAVKTIWPFYGAAFAALMLVTYVPALSLWLPSLFR</sequence>
<feature type="transmembrane region" description="Helical" evidence="7">
    <location>
        <begin position="49"/>
        <end position="69"/>
    </location>
</feature>
<keyword evidence="9" id="KW-1185">Reference proteome</keyword>
<reference evidence="9" key="1">
    <citation type="submission" date="2020-01" db="EMBL/GenBank/DDBJ databases">
        <authorList>
            <person name="Fang Y."/>
            <person name="Sun R."/>
            <person name="Nie L."/>
            <person name="He J."/>
            <person name="Hao L."/>
            <person name="Wang L."/>
            <person name="Su S."/>
            <person name="Lv E."/>
            <person name="Zhang Z."/>
            <person name="Xie R."/>
            <person name="Liu H."/>
        </authorList>
    </citation>
    <scope>NUCLEOTIDE SEQUENCE [LARGE SCALE GENOMIC DNA]</scope>
    <source>
        <strain evidence="9">XCT-53</strain>
    </source>
</reference>
<comment type="function">
    <text evidence="7">Part of the tripartite ATP-independent periplasmic (TRAP) transport system.</text>
</comment>
<name>A0A7X5F6Q9_9HYPH</name>
<feature type="transmembrane region" description="Helical" evidence="7">
    <location>
        <begin position="272"/>
        <end position="296"/>
    </location>
</feature>
<dbReference type="GO" id="GO:0022857">
    <property type="term" value="F:transmembrane transporter activity"/>
    <property type="evidence" value="ECO:0007669"/>
    <property type="project" value="UniProtKB-UniRule"/>
</dbReference>
<dbReference type="GO" id="GO:0005886">
    <property type="term" value="C:plasma membrane"/>
    <property type="evidence" value="ECO:0007669"/>
    <property type="project" value="UniProtKB-SubCell"/>
</dbReference>
<evidence type="ECO:0000256" key="6">
    <source>
        <dbReference type="ARBA" id="ARBA00023136"/>
    </source>
</evidence>
<comment type="similarity">
    <text evidence="7">Belongs to the TRAP transporter large permease family.</text>
</comment>
<dbReference type="AlphaFoldDB" id="A0A7X5F6Q9"/>
<feature type="transmembrane region" description="Helical" evidence="7">
    <location>
        <begin position="400"/>
        <end position="421"/>
    </location>
</feature>
<feature type="transmembrane region" description="Helical" evidence="7">
    <location>
        <begin position="206"/>
        <end position="231"/>
    </location>
</feature>
<evidence type="ECO:0000256" key="2">
    <source>
        <dbReference type="ARBA" id="ARBA00022475"/>
    </source>
</evidence>
<evidence type="ECO:0000256" key="3">
    <source>
        <dbReference type="ARBA" id="ARBA00022519"/>
    </source>
</evidence>
<keyword evidence="4 7" id="KW-0812">Transmembrane</keyword>
<keyword evidence="6 7" id="KW-0472">Membrane</keyword>
<keyword evidence="5 7" id="KW-1133">Transmembrane helix</keyword>
<dbReference type="RefSeq" id="WP_161676884.1">
    <property type="nucleotide sequence ID" value="NZ_JAABLP010000003.1"/>
</dbReference>
<feature type="transmembrane region" description="Helical" evidence="7">
    <location>
        <begin position="243"/>
        <end position="260"/>
    </location>
</feature>
<evidence type="ECO:0000256" key="7">
    <source>
        <dbReference type="RuleBase" id="RU369079"/>
    </source>
</evidence>
<comment type="subunit">
    <text evidence="7">The complex comprises the extracytoplasmic solute receptor protein and the two transmembrane proteins.</text>
</comment>
<evidence type="ECO:0000256" key="5">
    <source>
        <dbReference type="ARBA" id="ARBA00022989"/>
    </source>
</evidence>
<organism evidence="8 9">
    <name type="scientific">Pannonibacter tanglangensis</name>
    <dbReference type="NCBI Taxonomy" id="2750084"/>
    <lineage>
        <taxon>Bacteria</taxon>
        <taxon>Pseudomonadati</taxon>
        <taxon>Pseudomonadota</taxon>
        <taxon>Alphaproteobacteria</taxon>
        <taxon>Hyphomicrobiales</taxon>
        <taxon>Stappiaceae</taxon>
        <taxon>Pannonibacter</taxon>
    </lineage>
</organism>
<dbReference type="InterPro" id="IPR010656">
    <property type="entry name" value="DctM"/>
</dbReference>
<evidence type="ECO:0000256" key="4">
    <source>
        <dbReference type="ARBA" id="ARBA00022692"/>
    </source>
</evidence>
<feature type="transmembrane region" description="Helical" evidence="7">
    <location>
        <begin position="333"/>
        <end position="353"/>
    </location>
</feature>
<dbReference type="PIRSF" id="PIRSF006066">
    <property type="entry name" value="HI0050"/>
    <property type="match status" value="1"/>
</dbReference>
<dbReference type="Pfam" id="PF06808">
    <property type="entry name" value="DctM"/>
    <property type="match status" value="1"/>
</dbReference>
<keyword evidence="2" id="KW-1003">Cell membrane</keyword>
<gene>
    <name evidence="8" type="ORF">GWI72_14400</name>
</gene>
<proteinExistence type="inferred from homology"/>
<keyword evidence="7" id="KW-0813">Transport</keyword>
<protein>
    <recommendedName>
        <fullName evidence="7">TRAP transporter large permease protein</fullName>
    </recommendedName>
</protein>
<feature type="transmembrane region" description="Helical" evidence="7">
    <location>
        <begin position="134"/>
        <end position="150"/>
    </location>
</feature>
<dbReference type="PANTHER" id="PTHR33362">
    <property type="entry name" value="SIALIC ACID TRAP TRANSPORTER PERMEASE PROTEIN SIAT-RELATED"/>
    <property type="match status" value="1"/>
</dbReference>
<comment type="subcellular location">
    <subcellularLocation>
        <location evidence="1 7">Cell inner membrane</location>
        <topology evidence="1 7">Multi-pass membrane protein</topology>
    </subcellularLocation>
</comment>
<dbReference type="Proteomes" id="UP000586722">
    <property type="component" value="Unassembled WGS sequence"/>
</dbReference>